<feature type="binding site" evidence="11">
    <location>
        <position position="267"/>
    </location>
    <ligand>
        <name>Mn(2+)</name>
        <dbReference type="ChEBI" id="CHEBI:29035"/>
        <label>2</label>
    </ligand>
</feature>
<dbReference type="EC" id="6.5.1.8" evidence="1"/>
<dbReference type="InterPro" id="IPR001233">
    <property type="entry name" value="RtcB"/>
</dbReference>
<evidence type="ECO:0000256" key="4">
    <source>
        <dbReference type="ARBA" id="ARBA00022741"/>
    </source>
</evidence>
<dbReference type="SUPFAM" id="SSF103365">
    <property type="entry name" value="Hypothetical protein PH1602"/>
    <property type="match status" value="1"/>
</dbReference>
<keyword evidence="6 10" id="KW-0342">GTP-binding</keyword>
<dbReference type="GO" id="GO:0030145">
    <property type="term" value="F:manganese ion binding"/>
    <property type="evidence" value="ECO:0007669"/>
    <property type="project" value="TreeGrafter"/>
</dbReference>
<evidence type="ECO:0000256" key="9">
    <source>
        <dbReference type="PIRSR" id="PIRSR601233-1"/>
    </source>
</evidence>
<keyword evidence="2 12" id="KW-0436">Ligase</keyword>
<feature type="binding site" evidence="10">
    <location>
        <begin position="267"/>
        <end position="268"/>
    </location>
    <ligand>
        <name>GMP</name>
        <dbReference type="ChEBI" id="CHEBI:58115"/>
    </ligand>
</feature>
<evidence type="ECO:0000313" key="12">
    <source>
        <dbReference type="EMBL" id="PFB08185.1"/>
    </source>
</evidence>
<dbReference type="RefSeq" id="WP_098368992.1">
    <property type="nucleotide sequence ID" value="NZ_JARSYC010000030.1"/>
</dbReference>
<keyword evidence="4 10" id="KW-0547">Nucleotide-binding</keyword>
<gene>
    <name evidence="12" type="ORF">CN398_10760</name>
</gene>
<evidence type="ECO:0000256" key="7">
    <source>
        <dbReference type="ARBA" id="ARBA00023211"/>
    </source>
</evidence>
<comment type="catalytic activity">
    <reaction evidence="8">
        <text>a 3'-end 3'-phospho-ribonucleotide-RNA + a 5'-end dephospho-ribonucleoside-RNA + GTP = a ribonucleotidyl-ribonucleotide-RNA + GMP + diphosphate</text>
        <dbReference type="Rhea" id="RHEA:68076"/>
        <dbReference type="Rhea" id="RHEA-COMP:10463"/>
        <dbReference type="Rhea" id="RHEA-COMP:13936"/>
        <dbReference type="Rhea" id="RHEA-COMP:17355"/>
        <dbReference type="ChEBI" id="CHEBI:33019"/>
        <dbReference type="ChEBI" id="CHEBI:37565"/>
        <dbReference type="ChEBI" id="CHEBI:58115"/>
        <dbReference type="ChEBI" id="CHEBI:83062"/>
        <dbReference type="ChEBI" id="CHEBI:138284"/>
        <dbReference type="ChEBI" id="CHEBI:173118"/>
        <dbReference type="EC" id="6.5.1.8"/>
    </reaction>
</comment>
<dbReference type="GO" id="GO:0003909">
    <property type="term" value="F:DNA ligase activity"/>
    <property type="evidence" value="ECO:0007669"/>
    <property type="project" value="TreeGrafter"/>
</dbReference>
<dbReference type="Pfam" id="PF01139">
    <property type="entry name" value="RtcB"/>
    <property type="match status" value="2"/>
</dbReference>
<evidence type="ECO:0000256" key="8">
    <source>
        <dbReference type="ARBA" id="ARBA00047746"/>
    </source>
</evidence>
<dbReference type="InterPro" id="IPR036025">
    <property type="entry name" value="RtcB-like_sf"/>
</dbReference>
<dbReference type="Gene3D" id="3.90.1860.10">
    <property type="entry name" value="tRNA-splicing ligase RtcB"/>
    <property type="match status" value="1"/>
</dbReference>
<dbReference type="EMBL" id="NTUS01000026">
    <property type="protein sequence ID" value="PFB08185.1"/>
    <property type="molecule type" value="Genomic_DNA"/>
</dbReference>
<feature type="binding site" evidence="10">
    <location>
        <begin position="144"/>
        <end position="148"/>
    </location>
    <ligand>
        <name>GMP</name>
        <dbReference type="ChEBI" id="CHEBI:58115"/>
    </ligand>
</feature>
<keyword evidence="5" id="KW-0692">RNA repair</keyword>
<dbReference type="InterPro" id="IPR052915">
    <property type="entry name" value="RtcB-like"/>
</dbReference>
<evidence type="ECO:0000256" key="11">
    <source>
        <dbReference type="PIRSR" id="PIRSR601233-3"/>
    </source>
</evidence>
<dbReference type="Proteomes" id="UP000220397">
    <property type="component" value="Unassembled WGS sequence"/>
</dbReference>
<feature type="active site" description="GMP-histidine intermediate" evidence="9">
    <location>
        <position position="317"/>
    </location>
</feature>
<dbReference type="PANTHER" id="PTHR43749:SF2">
    <property type="entry name" value="RNA-SPLICING LIGASE RTCB"/>
    <property type="match status" value="1"/>
</dbReference>
<organism evidence="12 13">
    <name type="scientific">Bacillus thuringiensis</name>
    <dbReference type="NCBI Taxonomy" id="1428"/>
    <lineage>
        <taxon>Bacteria</taxon>
        <taxon>Bacillati</taxon>
        <taxon>Bacillota</taxon>
        <taxon>Bacilli</taxon>
        <taxon>Bacillales</taxon>
        <taxon>Bacillaceae</taxon>
        <taxon>Bacillus</taxon>
        <taxon>Bacillus cereus group</taxon>
    </lineage>
</organism>
<dbReference type="AlphaFoldDB" id="A0A9X6Z541"/>
<accession>A0A9X6Z541</accession>
<evidence type="ECO:0000256" key="10">
    <source>
        <dbReference type="PIRSR" id="PIRSR601233-2"/>
    </source>
</evidence>
<comment type="caution">
    <text evidence="12">The sequence shown here is derived from an EMBL/GenBank/DDBJ whole genome shotgun (WGS) entry which is preliminary data.</text>
</comment>
<keyword evidence="3 11" id="KW-0479">Metal-binding</keyword>
<feature type="binding site" evidence="10">
    <location>
        <begin position="293"/>
        <end position="296"/>
    </location>
    <ligand>
        <name>GMP</name>
        <dbReference type="ChEBI" id="CHEBI:58115"/>
    </ligand>
</feature>
<protein>
    <recommendedName>
        <fullName evidence="1">3'-phosphate/5'-hydroxy nucleic acid ligase</fullName>
        <ecNumber evidence="1">6.5.1.8</ecNumber>
    </recommendedName>
</protein>
<dbReference type="GO" id="GO:0006396">
    <property type="term" value="P:RNA processing"/>
    <property type="evidence" value="ECO:0007669"/>
    <property type="project" value="InterPro"/>
</dbReference>
<proteinExistence type="predicted"/>
<feature type="binding site" evidence="10">
    <location>
        <begin position="317"/>
        <end position="320"/>
    </location>
    <ligand>
        <name>GMP</name>
        <dbReference type="ChEBI" id="CHEBI:58115"/>
    </ligand>
</feature>
<feature type="binding site" evidence="11">
    <location>
        <position position="72"/>
    </location>
    <ligand>
        <name>Mn(2+)</name>
        <dbReference type="ChEBI" id="CHEBI:29035"/>
        <label>1</label>
    </ligand>
</feature>
<feature type="binding site" evidence="11">
    <location>
        <position position="145"/>
    </location>
    <ligand>
        <name>Mn(2+)</name>
        <dbReference type="ChEBI" id="CHEBI:29035"/>
        <label>1</label>
    </ligand>
</feature>
<evidence type="ECO:0000313" key="13">
    <source>
        <dbReference type="Proteomes" id="UP000220397"/>
    </source>
</evidence>
<dbReference type="GO" id="GO:0170057">
    <property type="term" value="F:RNA ligase (GTP) activity"/>
    <property type="evidence" value="ECO:0007669"/>
    <property type="project" value="UniProtKB-EC"/>
</dbReference>
<evidence type="ECO:0000256" key="2">
    <source>
        <dbReference type="ARBA" id="ARBA00022598"/>
    </source>
</evidence>
<reference evidence="12 13" key="1">
    <citation type="submission" date="2017-09" db="EMBL/GenBank/DDBJ databases">
        <title>Large-scale bioinformatics analysis of Bacillus genomes uncovers conserved roles of natural products in bacterial physiology.</title>
        <authorList>
            <consortium name="Agbiome Team Llc"/>
            <person name="Bleich R.M."/>
            <person name="Kirk G.J."/>
            <person name="Santa Maria K.C."/>
            <person name="Allen S.E."/>
            <person name="Farag S."/>
            <person name="Shank E.A."/>
            <person name="Bowers A."/>
        </authorList>
    </citation>
    <scope>NUCLEOTIDE SEQUENCE [LARGE SCALE GENOMIC DNA]</scope>
    <source>
        <strain evidence="12 13">AFS015413</strain>
    </source>
</reference>
<dbReference type="GO" id="GO:0005525">
    <property type="term" value="F:GTP binding"/>
    <property type="evidence" value="ECO:0007669"/>
    <property type="project" value="UniProtKB-KW"/>
</dbReference>
<evidence type="ECO:0000256" key="5">
    <source>
        <dbReference type="ARBA" id="ARBA00022800"/>
    </source>
</evidence>
<dbReference type="GO" id="GO:0042245">
    <property type="term" value="P:RNA repair"/>
    <property type="evidence" value="ECO:0007669"/>
    <property type="project" value="UniProtKB-KW"/>
</dbReference>
<feature type="binding site" evidence="11">
    <location>
        <position position="162"/>
    </location>
    <ligand>
        <name>Mn(2+)</name>
        <dbReference type="ChEBI" id="CHEBI:29035"/>
        <label>2</label>
    </ligand>
</feature>
<keyword evidence="7 11" id="KW-0464">Manganese</keyword>
<evidence type="ECO:0000256" key="6">
    <source>
        <dbReference type="ARBA" id="ARBA00023134"/>
    </source>
</evidence>
<dbReference type="GO" id="GO:0006281">
    <property type="term" value="P:DNA repair"/>
    <property type="evidence" value="ECO:0007669"/>
    <property type="project" value="TreeGrafter"/>
</dbReference>
<sequence>MIELQGKFTSAKVFTENVEQETIAQVIELCNQDFVRDSKIRIMPDTHYGKGCTIGTTMTIQDAVAPALVGTDIGCGMYTVKLKEKEMNFELLDDVIRKYVPYGASIRGNNHEFAKLINLKELRCADSVKIQRAQLNIGSLGSGNHFIECNQDDEGNLYIVIHSGSRYLGGQVAKFYQEKAYDALTYMNQAKEEAGRVLFAEGNLVTKKTIHSKIKKELACLQGSALNDYLHDMRIAQQFAEMNRKAMMNVIIRHMNLTVVEEFTTIHNYIDLENMILRKGAISAQKDEKVIIPINMRDGSLICYGKGNPDWNFSGPHGAGRLMSRSMAKEQLSLDEYEETMKHVWSSSVGQSTLDESPMAYKPMDEIMTNIQDSVYIEKIIKPVYNFKAN</sequence>
<dbReference type="PANTHER" id="PTHR43749">
    <property type="entry name" value="RNA-SPLICING LIGASE RTCB"/>
    <property type="match status" value="1"/>
</dbReference>
<evidence type="ECO:0000256" key="1">
    <source>
        <dbReference type="ARBA" id="ARBA00012726"/>
    </source>
</evidence>
<comment type="cofactor">
    <cofactor evidence="11">
        <name>Mn(2+)</name>
        <dbReference type="ChEBI" id="CHEBI:29035"/>
    </cofactor>
    <text evidence="11">Binds 2 manganese ions per subunit.</text>
</comment>
<evidence type="ECO:0000256" key="3">
    <source>
        <dbReference type="ARBA" id="ARBA00022723"/>
    </source>
</evidence>
<name>A0A9X6Z541_BACTU</name>
<feature type="binding site" evidence="10">
    <location>
        <position position="300"/>
    </location>
    <ligand>
        <name>GMP</name>
        <dbReference type="ChEBI" id="CHEBI:58115"/>
    </ligand>
</feature>